<dbReference type="GO" id="GO:0005524">
    <property type="term" value="F:ATP binding"/>
    <property type="evidence" value="ECO:0007669"/>
    <property type="project" value="UniProtKB-KW"/>
</dbReference>
<dbReference type="PANTHER" id="PTHR43605">
    <property type="entry name" value="ACYL-COENZYME A SYNTHETASE"/>
    <property type="match status" value="1"/>
</dbReference>
<evidence type="ECO:0000256" key="2">
    <source>
        <dbReference type="ARBA" id="ARBA00022598"/>
    </source>
</evidence>
<evidence type="ECO:0000256" key="1">
    <source>
        <dbReference type="ARBA" id="ARBA00006432"/>
    </source>
</evidence>
<dbReference type="Proteomes" id="UP000461670">
    <property type="component" value="Unassembled WGS sequence"/>
</dbReference>
<evidence type="ECO:0000259" key="6">
    <source>
        <dbReference type="Pfam" id="PF13193"/>
    </source>
</evidence>
<keyword evidence="4" id="KW-0067">ATP-binding</keyword>
<evidence type="ECO:0000313" key="7">
    <source>
        <dbReference type="EMBL" id="KAF1021238.1"/>
    </source>
</evidence>
<dbReference type="InterPro" id="IPR000873">
    <property type="entry name" value="AMP-dep_synth/lig_dom"/>
</dbReference>
<dbReference type="PANTHER" id="PTHR43605:SF10">
    <property type="entry name" value="ACYL-COA SYNTHETASE MEDIUM CHAIN FAMILY MEMBER 3"/>
    <property type="match status" value="1"/>
</dbReference>
<protein>
    <submittedName>
        <fullName evidence="7">Acetyl-coenzyme A synthetase</fullName>
    </submittedName>
</protein>
<name>A0A7V8JQG8_9BURK</name>
<dbReference type="GO" id="GO:0015645">
    <property type="term" value="F:fatty acid ligase activity"/>
    <property type="evidence" value="ECO:0007669"/>
    <property type="project" value="TreeGrafter"/>
</dbReference>
<accession>A0A7V8JQG8</accession>
<dbReference type="InterPro" id="IPR051087">
    <property type="entry name" value="Mitochondrial_ACSM"/>
</dbReference>
<dbReference type="Gene3D" id="3.30.300.30">
    <property type="match status" value="1"/>
</dbReference>
<dbReference type="GO" id="GO:0006633">
    <property type="term" value="P:fatty acid biosynthetic process"/>
    <property type="evidence" value="ECO:0007669"/>
    <property type="project" value="TreeGrafter"/>
</dbReference>
<evidence type="ECO:0000259" key="5">
    <source>
        <dbReference type="Pfam" id="PF00501"/>
    </source>
</evidence>
<evidence type="ECO:0000313" key="8">
    <source>
        <dbReference type="Proteomes" id="UP000461670"/>
    </source>
</evidence>
<dbReference type="InterPro" id="IPR045851">
    <property type="entry name" value="AMP-bd_C_sf"/>
</dbReference>
<comment type="caution">
    <text evidence="7">The sequence shown here is derived from an EMBL/GenBank/DDBJ whole genome shotgun (WGS) entry which is preliminary data.</text>
</comment>
<dbReference type="Gene3D" id="3.40.50.12780">
    <property type="entry name" value="N-terminal domain of ligase-like"/>
    <property type="match status" value="1"/>
</dbReference>
<feature type="domain" description="AMP-binding enzyme C-terminal" evidence="6">
    <location>
        <begin position="425"/>
        <end position="503"/>
    </location>
</feature>
<dbReference type="EMBL" id="WNDQ01000024">
    <property type="protein sequence ID" value="KAF1021238.1"/>
    <property type="molecule type" value="Genomic_DNA"/>
</dbReference>
<feature type="domain" description="AMP-dependent synthetase/ligase" evidence="5">
    <location>
        <begin position="42"/>
        <end position="383"/>
    </location>
</feature>
<dbReference type="AlphaFoldDB" id="A0A7V8JQG8"/>
<gene>
    <name evidence="7" type="primary">acsA_2</name>
    <name evidence="7" type="ORF">GAK30_02001</name>
</gene>
<sequence length="529" mass="57363">MTPLTAYRRYADAQQQFSPDRLWDLFEGDREAFNIAHECVDRHAGTGRDALIVVRAGGGEEVIGYRQLSADSARLAHWLQAQDVQPGDRVAIMLEPSLSFYTAMFGVIKRGAIAVPLFTLFGPDGIALRVQDCQPALLITNTDKEAAARATGQARVQVFDEAFAQTLQAYPDHYQSSSRADDLAVFQYTSGTTRELPEAVKHSHKALVTLMVAALYGTGIRPGDRYFCPSSPAWGHGLWHGTLAPLALGLTVGAYSGRFQAERLLQALAEHRFTNLSAAATHYRMMKNCGQAGAHRYALEKLSFTGEPIDDDTADFVRDTFGLDVCSMYGTTEIGVVLASYPGAPDFPVKRGSLGKAVPGTQVQVHDASGQPCPPGVTGQLMVLRRGQWIPTKDLGRTDADGYFYHGDRADDVIISAGWTMSAVEIENAILTHPDVLEAAVIGVPDALRGQVVKAFVVSRRPDSQAAALTTEIQEQVKTKLSQHEYPRHVAVVAELPKTPAGKVHRKVLRERELAAALAREDAATASAA</sequence>
<reference evidence="8" key="1">
    <citation type="journal article" date="2020" name="MBio">
        <title>Horizontal gene transfer to a defensive symbiont with a reduced genome amongst a multipartite beetle microbiome.</title>
        <authorList>
            <person name="Waterworth S.C."/>
            <person name="Florez L.V."/>
            <person name="Rees E.R."/>
            <person name="Hertweck C."/>
            <person name="Kaltenpoth M."/>
            <person name="Kwan J.C."/>
        </authorList>
    </citation>
    <scope>NUCLEOTIDE SEQUENCE [LARGE SCALE GENOMIC DNA]</scope>
</reference>
<dbReference type="GO" id="GO:0004321">
    <property type="term" value="F:fatty-acyl-CoA synthase activity"/>
    <property type="evidence" value="ECO:0007669"/>
    <property type="project" value="TreeGrafter"/>
</dbReference>
<dbReference type="Pfam" id="PF00501">
    <property type="entry name" value="AMP-binding"/>
    <property type="match status" value="1"/>
</dbReference>
<dbReference type="Pfam" id="PF13193">
    <property type="entry name" value="AMP-binding_C"/>
    <property type="match status" value="1"/>
</dbReference>
<dbReference type="GO" id="GO:0016405">
    <property type="term" value="F:CoA-ligase activity"/>
    <property type="evidence" value="ECO:0007669"/>
    <property type="project" value="UniProtKB-ARBA"/>
</dbReference>
<proteinExistence type="inferred from homology"/>
<keyword evidence="3" id="KW-0547">Nucleotide-binding</keyword>
<dbReference type="InterPro" id="IPR042099">
    <property type="entry name" value="ANL_N_sf"/>
</dbReference>
<keyword evidence="2" id="KW-0436">Ligase</keyword>
<dbReference type="InterPro" id="IPR025110">
    <property type="entry name" value="AMP-bd_C"/>
</dbReference>
<organism evidence="7 8">
    <name type="scientific">Paracidovorax wautersii</name>
    <dbReference type="NCBI Taxonomy" id="1177982"/>
    <lineage>
        <taxon>Bacteria</taxon>
        <taxon>Pseudomonadati</taxon>
        <taxon>Pseudomonadota</taxon>
        <taxon>Betaproteobacteria</taxon>
        <taxon>Burkholderiales</taxon>
        <taxon>Comamonadaceae</taxon>
        <taxon>Paracidovorax</taxon>
    </lineage>
</organism>
<dbReference type="SUPFAM" id="SSF56801">
    <property type="entry name" value="Acetyl-CoA synthetase-like"/>
    <property type="match status" value="1"/>
</dbReference>
<evidence type="ECO:0000256" key="4">
    <source>
        <dbReference type="ARBA" id="ARBA00022840"/>
    </source>
</evidence>
<dbReference type="GO" id="GO:0006637">
    <property type="term" value="P:acyl-CoA metabolic process"/>
    <property type="evidence" value="ECO:0007669"/>
    <property type="project" value="TreeGrafter"/>
</dbReference>
<evidence type="ECO:0000256" key="3">
    <source>
        <dbReference type="ARBA" id="ARBA00022741"/>
    </source>
</evidence>
<comment type="similarity">
    <text evidence="1">Belongs to the ATP-dependent AMP-binding enzyme family.</text>
</comment>